<dbReference type="PANTHER" id="PTHR22789">
    <property type="entry name" value="FUCULOSE PHOSPHATE ALDOLASE"/>
    <property type="match status" value="1"/>
</dbReference>
<comment type="caution">
    <text evidence="4">The sequence shown here is derived from an EMBL/GenBank/DDBJ whole genome shotgun (WGS) entry which is preliminary data.</text>
</comment>
<feature type="domain" description="Class II aldolase/adducin N-terminal" evidence="3">
    <location>
        <begin position="10"/>
        <end position="197"/>
    </location>
</feature>
<sequence>MSDSLDELRKNVALSCRILAMEGLVDETLGHVSARIPGTDEMFIRCRGEIENGVRYTTVEAIRRVDFDGQGEDLQGKYQVPKELPIHGEIMKSRSEVGCVIHAHPPAALICGISDLPLRPIFGAFNIPAMRMALEGIPIFSRSYLVTRPELADPMIKEMRDKDICLMKGHGITATGATIEEATINALNFNTLAKVTLEVAKTGGEAPSISEEDIAELPDLGTKFNAKWVWRYYVKKLEEAENIKK</sequence>
<reference evidence="4" key="1">
    <citation type="submission" date="2023-06" db="EMBL/GenBank/DDBJ databases">
        <title>Draft Genome Sequences of Representative Paenibacillus Polymyxa, Bacillus cereus, Fictibacillus sp., and Brevibacillus agri Strains Isolated from Amazonian Dark Earth.</title>
        <authorList>
            <person name="Pellegrinetti T.A."/>
            <person name="Cunha I.C.M."/>
            <person name="Chaves M.G."/>
            <person name="Freitas A.S."/>
            <person name="Silva A.V.R."/>
            <person name="Tsai S.M."/>
            <person name="Mendes L.W."/>
        </authorList>
    </citation>
    <scope>NUCLEOTIDE SEQUENCE</scope>
    <source>
        <strain evidence="4">CENA-BCM004</strain>
    </source>
</reference>
<evidence type="ECO:0000256" key="1">
    <source>
        <dbReference type="ARBA" id="ARBA00022723"/>
    </source>
</evidence>
<dbReference type="SMART" id="SM01007">
    <property type="entry name" value="Aldolase_II"/>
    <property type="match status" value="1"/>
</dbReference>
<proteinExistence type="predicted"/>
<accession>A0ABT8EC76</accession>
<dbReference type="PANTHER" id="PTHR22789:SF0">
    <property type="entry name" value="3-OXO-TETRONATE 4-PHOSPHATE DECARBOXYLASE-RELATED"/>
    <property type="match status" value="1"/>
</dbReference>
<evidence type="ECO:0000313" key="4">
    <source>
        <dbReference type="EMBL" id="MDN4075439.1"/>
    </source>
</evidence>
<dbReference type="EMBL" id="JAUHLN010000005">
    <property type="protein sequence ID" value="MDN4075439.1"/>
    <property type="molecule type" value="Genomic_DNA"/>
</dbReference>
<dbReference type="InterPro" id="IPR001303">
    <property type="entry name" value="Aldolase_II/adducin_N"/>
</dbReference>
<dbReference type="Pfam" id="PF00596">
    <property type="entry name" value="Aldolase_II"/>
    <property type="match status" value="1"/>
</dbReference>
<evidence type="ECO:0000256" key="2">
    <source>
        <dbReference type="ARBA" id="ARBA00023239"/>
    </source>
</evidence>
<organism evidence="4 5">
    <name type="scientific">Fictibacillus terranigra</name>
    <dbReference type="NCBI Taxonomy" id="3058424"/>
    <lineage>
        <taxon>Bacteria</taxon>
        <taxon>Bacillati</taxon>
        <taxon>Bacillota</taxon>
        <taxon>Bacilli</taxon>
        <taxon>Bacillales</taxon>
        <taxon>Fictibacillaceae</taxon>
        <taxon>Fictibacillus</taxon>
    </lineage>
</organism>
<gene>
    <name evidence="4" type="ORF">QYF49_20990</name>
</gene>
<dbReference type="InterPro" id="IPR036409">
    <property type="entry name" value="Aldolase_II/adducin_N_sf"/>
</dbReference>
<name>A0ABT8EC76_9BACL</name>
<keyword evidence="1" id="KW-0479">Metal-binding</keyword>
<keyword evidence="2" id="KW-0456">Lyase</keyword>
<dbReference type="Gene3D" id="3.40.225.10">
    <property type="entry name" value="Class II aldolase/adducin N-terminal domain"/>
    <property type="match status" value="1"/>
</dbReference>
<evidence type="ECO:0000313" key="5">
    <source>
        <dbReference type="Proteomes" id="UP001168694"/>
    </source>
</evidence>
<protein>
    <submittedName>
        <fullName evidence="4">Class II aldolase/adducin family protein</fullName>
    </submittedName>
</protein>
<dbReference type="Proteomes" id="UP001168694">
    <property type="component" value="Unassembled WGS sequence"/>
</dbReference>
<evidence type="ECO:0000259" key="3">
    <source>
        <dbReference type="SMART" id="SM01007"/>
    </source>
</evidence>
<dbReference type="InterPro" id="IPR050197">
    <property type="entry name" value="Aldolase_class_II_sugar_metab"/>
</dbReference>
<dbReference type="SUPFAM" id="SSF53639">
    <property type="entry name" value="AraD/HMP-PK domain-like"/>
    <property type="match status" value="1"/>
</dbReference>
<dbReference type="RefSeq" id="WP_290401545.1">
    <property type="nucleotide sequence ID" value="NZ_JAUHLN010000005.1"/>
</dbReference>
<keyword evidence="5" id="KW-1185">Reference proteome</keyword>